<dbReference type="InterPro" id="IPR002941">
    <property type="entry name" value="DNA_methylase_N4/N6"/>
</dbReference>
<dbReference type="InterPro" id="IPR029063">
    <property type="entry name" value="SAM-dependent_MTases_sf"/>
</dbReference>
<dbReference type="InterPro" id="IPR001091">
    <property type="entry name" value="RM_Methyltransferase"/>
</dbReference>
<protein>
    <recommendedName>
        <fullName evidence="4">DNA methylase N-4/N-6 domain-containing protein</fullName>
    </recommendedName>
</protein>
<dbReference type="PRINTS" id="PR00508">
    <property type="entry name" value="S21N4MTFRASE"/>
</dbReference>
<dbReference type="GO" id="GO:0003677">
    <property type="term" value="F:DNA binding"/>
    <property type="evidence" value="ECO:0007669"/>
    <property type="project" value="InterPro"/>
</dbReference>
<accession>X1SS43</accession>
<dbReference type="GO" id="GO:0008170">
    <property type="term" value="F:N-methyltransferase activity"/>
    <property type="evidence" value="ECO:0007669"/>
    <property type="project" value="InterPro"/>
</dbReference>
<evidence type="ECO:0000313" key="5">
    <source>
        <dbReference type="EMBL" id="GAI95763.1"/>
    </source>
</evidence>
<reference evidence="5" key="1">
    <citation type="journal article" date="2014" name="Front. Microbiol.">
        <title>High frequency of phylogenetically diverse reductive dehalogenase-homologous genes in deep subseafloor sedimentary metagenomes.</title>
        <authorList>
            <person name="Kawai M."/>
            <person name="Futagami T."/>
            <person name="Toyoda A."/>
            <person name="Takaki Y."/>
            <person name="Nishi S."/>
            <person name="Hori S."/>
            <person name="Arai W."/>
            <person name="Tsubouchi T."/>
            <person name="Morono Y."/>
            <person name="Uchiyama I."/>
            <person name="Ito T."/>
            <person name="Fujiyama A."/>
            <person name="Inagaki F."/>
            <person name="Takami H."/>
        </authorList>
    </citation>
    <scope>NUCLEOTIDE SEQUENCE</scope>
    <source>
        <strain evidence="5">Expedition CK06-06</strain>
    </source>
</reference>
<feature type="non-terminal residue" evidence="5">
    <location>
        <position position="1"/>
    </location>
</feature>
<dbReference type="InterPro" id="IPR002052">
    <property type="entry name" value="DNA_methylase_N6_adenine_CS"/>
</dbReference>
<gene>
    <name evidence="5" type="ORF">S12H4_38884</name>
</gene>
<dbReference type="PROSITE" id="PS00092">
    <property type="entry name" value="N6_MTASE"/>
    <property type="match status" value="1"/>
</dbReference>
<dbReference type="Gene3D" id="3.40.50.150">
    <property type="entry name" value="Vaccinia Virus protein VP39"/>
    <property type="match status" value="1"/>
</dbReference>
<feature type="domain" description="DNA methylase N-4/N-6" evidence="4">
    <location>
        <begin position="21"/>
        <end position="235"/>
    </location>
</feature>
<dbReference type="GO" id="GO:0032259">
    <property type="term" value="P:methylation"/>
    <property type="evidence" value="ECO:0007669"/>
    <property type="project" value="UniProtKB-KW"/>
</dbReference>
<dbReference type="Pfam" id="PF01555">
    <property type="entry name" value="N6_N4_Mtase"/>
    <property type="match status" value="1"/>
</dbReference>
<comment type="similarity">
    <text evidence="1">Belongs to the N(4)/N(6)-methyltransferase family.</text>
</comment>
<dbReference type="EMBL" id="BARW01023445">
    <property type="protein sequence ID" value="GAI95763.1"/>
    <property type="molecule type" value="Genomic_DNA"/>
</dbReference>
<name>X1SS43_9ZZZZ</name>
<evidence type="ECO:0000259" key="4">
    <source>
        <dbReference type="Pfam" id="PF01555"/>
    </source>
</evidence>
<keyword evidence="2" id="KW-0489">Methyltransferase</keyword>
<organism evidence="5">
    <name type="scientific">marine sediment metagenome</name>
    <dbReference type="NCBI Taxonomy" id="412755"/>
    <lineage>
        <taxon>unclassified sequences</taxon>
        <taxon>metagenomes</taxon>
        <taxon>ecological metagenomes</taxon>
    </lineage>
</organism>
<evidence type="ECO:0000256" key="1">
    <source>
        <dbReference type="ARBA" id="ARBA00006594"/>
    </source>
</evidence>
<evidence type="ECO:0000256" key="3">
    <source>
        <dbReference type="ARBA" id="ARBA00022679"/>
    </source>
</evidence>
<dbReference type="SUPFAM" id="SSF53335">
    <property type="entry name" value="S-adenosyl-L-methionine-dependent methyltransferases"/>
    <property type="match status" value="1"/>
</dbReference>
<evidence type="ECO:0000256" key="2">
    <source>
        <dbReference type="ARBA" id="ARBA00022603"/>
    </source>
</evidence>
<proteinExistence type="inferred from homology"/>
<comment type="caution">
    <text evidence="5">The sequence shown here is derived from an EMBL/GenBank/DDBJ whole genome shotgun (WGS) entry which is preliminary data.</text>
</comment>
<sequence>YLVVCQSVEKFRPPDGLTFPLIIADPPWYISDPGHKRKREVRPKRPFTKDFGPWDTFKSERAYLIKCRQWLQSLYEVAAPDAWLFFWCSYRYISKILTEAQRAGWQDHTFYIWHKTNPLPMFGNNNFLQCIEMALVLTKGNPRFRFSKKGGQQPRNLFESPQVTGAERVKNHDGSAVNLAQKSLGLTGLWIRWASRPGDWVLDAFAGTGTATVAALQLGCHACAVEKDLSLTQQIQARLIRECQGAIRYG</sequence>
<keyword evidence="3" id="KW-0808">Transferase</keyword>
<dbReference type="AlphaFoldDB" id="X1SS43"/>